<evidence type="ECO:0000313" key="11">
    <source>
        <dbReference type="Proteomes" id="UP000518892"/>
    </source>
</evidence>
<dbReference type="Proteomes" id="UP000518892">
    <property type="component" value="Unassembled WGS sequence"/>
</dbReference>
<name>A0A7W5EV89_9GAMM</name>
<keyword evidence="5 10" id="KW-0223">Dioxygenase</keyword>
<dbReference type="EC" id="1.14.11.1" evidence="10"/>
<evidence type="ECO:0000256" key="1">
    <source>
        <dbReference type="ARBA" id="ARBA00001954"/>
    </source>
</evidence>
<dbReference type="GO" id="GO:0046872">
    <property type="term" value="F:metal ion binding"/>
    <property type="evidence" value="ECO:0007669"/>
    <property type="project" value="UniProtKB-KW"/>
</dbReference>
<dbReference type="GO" id="GO:0008336">
    <property type="term" value="F:gamma-butyrobetaine dioxygenase activity"/>
    <property type="evidence" value="ECO:0007669"/>
    <property type="project" value="UniProtKB-EC"/>
</dbReference>
<dbReference type="SUPFAM" id="SSF51197">
    <property type="entry name" value="Clavaminate synthase-like"/>
    <property type="match status" value="1"/>
</dbReference>
<evidence type="ECO:0000256" key="6">
    <source>
        <dbReference type="ARBA" id="ARBA00023002"/>
    </source>
</evidence>
<dbReference type="InterPro" id="IPR042098">
    <property type="entry name" value="TauD-like_sf"/>
</dbReference>
<keyword evidence="11" id="KW-1185">Reference proteome</keyword>
<comment type="similarity">
    <text evidence="3">Belongs to the gamma-BBH/TMLD family.</text>
</comment>
<sequence>MTASGKPRLSPDGQRLSLDLDDQTREFAALWLRERTPDTETLDPRTGQRLIEAADLPLNLALEHAALDGDALALRFSDGHAAHFPLAELRADTDARDTIVPGRTLWDSRLAEPPRTDFAAALDDDAALLEMLEGLHRHGFVLVSGVPSDEDGMQALIDRIGPLRRTNWGGIADVKSVADAYDLTMTQRGLEPHTDNPYRDPIPGYIWLHCLTNAAAGGDNTLVDGYRAAQLLRERDPAAFDCLTRVSPGFRYRDDTTWLESEGPLIELDGRGQVVRVRYSNRTERVDALPAEELARYYAARRAFYALITSEELTVHLKLDPGQMLIMDNYRLLHGRRAYELAGGVRHLRQGYVDRDSTASRRLVLRRQLAEPRMEETA</sequence>
<organism evidence="10 11">
    <name type="scientific">Halomonas stenophila</name>
    <dbReference type="NCBI Taxonomy" id="795312"/>
    <lineage>
        <taxon>Bacteria</taxon>
        <taxon>Pseudomonadati</taxon>
        <taxon>Pseudomonadota</taxon>
        <taxon>Gammaproteobacteria</taxon>
        <taxon>Oceanospirillales</taxon>
        <taxon>Halomonadaceae</taxon>
        <taxon>Halomonas</taxon>
    </lineage>
</organism>
<dbReference type="FunFam" id="3.60.130.10:FF:000001">
    <property type="entry name" value="Trimethyllysine dioxygenase, mitochondrial"/>
    <property type="match status" value="1"/>
</dbReference>
<accession>A0A7W5EV89</accession>
<evidence type="ECO:0000256" key="3">
    <source>
        <dbReference type="ARBA" id="ARBA00008654"/>
    </source>
</evidence>
<proteinExistence type="inferred from homology"/>
<dbReference type="Gene3D" id="3.30.2020.30">
    <property type="match status" value="1"/>
</dbReference>
<evidence type="ECO:0000259" key="8">
    <source>
        <dbReference type="Pfam" id="PF02668"/>
    </source>
</evidence>
<dbReference type="CDD" id="cd00250">
    <property type="entry name" value="CAS_like"/>
    <property type="match status" value="1"/>
</dbReference>
<gene>
    <name evidence="10" type="ORF">FHR97_002952</name>
</gene>
<evidence type="ECO:0000259" key="9">
    <source>
        <dbReference type="Pfam" id="PF06155"/>
    </source>
</evidence>
<dbReference type="PANTHER" id="PTHR10696:SF25">
    <property type="entry name" value="OXIDOREDUCTASE AIM17-RELATED"/>
    <property type="match status" value="1"/>
</dbReference>
<dbReference type="InterPro" id="IPR010376">
    <property type="entry name" value="GBBH-like_N"/>
</dbReference>
<comment type="cofactor">
    <cofactor evidence="2">
        <name>L-ascorbate</name>
        <dbReference type="ChEBI" id="CHEBI:38290"/>
    </cofactor>
</comment>
<comment type="caution">
    <text evidence="10">The sequence shown here is derived from an EMBL/GenBank/DDBJ whole genome shotgun (WGS) entry which is preliminary data.</text>
</comment>
<dbReference type="Pfam" id="PF06155">
    <property type="entry name" value="GBBH-like_N"/>
    <property type="match status" value="1"/>
</dbReference>
<dbReference type="InterPro" id="IPR050411">
    <property type="entry name" value="AlphaKG_dependent_hydroxylases"/>
</dbReference>
<dbReference type="Pfam" id="PF02668">
    <property type="entry name" value="TauD"/>
    <property type="match status" value="1"/>
</dbReference>
<evidence type="ECO:0000313" key="10">
    <source>
        <dbReference type="EMBL" id="MBB3232084.1"/>
    </source>
</evidence>
<evidence type="ECO:0000256" key="7">
    <source>
        <dbReference type="ARBA" id="ARBA00023004"/>
    </source>
</evidence>
<dbReference type="InterPro" id="IPR038492">
    <property type="entry name" value="GBBH-like_N_sf"/>
</dbReference>
<keyword evidence="6 10" id="KW-0560">Oxidoreductase</keyword>
<protein>
    <submittedName>
        <fullName evidence="10">Gamma-butyrobetaine dioxygenase</fullName>
        <ecNumber evidence="10">1.14.11.1</ecNumber>
    </submittedName>
</protein>
<feature type="domain" description="TauD/TfdA-like" evidence="8">
    <location>
        <begin position="116"/>
        <end position="352"/>
    </location>
</feature>
<dbReference type="InterPro" id="IPR003819">
    <property type="entry name" value="TauD/TfdA-like"/>
</dbReference>
<keyword evidence="4" id="KW-0479">Metal-binding</keyword>
<evidence type="ECO:0000256" key="5">
    <source>
        <dbReference type="ARBA" id="ARBA00022964"/>
    </source>
</evidence>
<reference evidence="10 11" key="1">
    <citation type="submission" date="2020-08" db="EMBL/GenBank/DDBJ databases">
        <title>Genomic Encyclopedia of Type Strains, Phase III (KMG-III): the genomes of soil and plant-associated and newly described type strains.</title>
        <authorList>
            <person name="Whitman W."/>
        </authorList>
    </citation>
    <scope>NUCLEOTIDE SEQUENCE [LARGE SCALE GENOMIC DNA]</scope>
    <source>
        <strain evidence="10 11">CECT 7744</strain>
    </source>
</reference>
<dbReference type="Gene3D" id="3.60.130.10">
    <property type="entry name" value="Clavaminate synthase-like"/>
    <property type="match status" value="1"/>
</dbReference>
<dbReference type="GO" id="GO:0045329">
    <property type="term" value="P:carnitine biosynthetic process"/>
    <property type="evidence" value="ECO:0007669"/>
    <property type="project" value="TreeGrafter"/>
</dbReference>
<comment type="cofactor">
    <cofactor evidence="1">
        <name>Fe(2+)</name>
        <dbReference type="ChEBI" id="CHEBI:29033"/>
    </cofactor>
</comment>
<dbReference type="AlphaFoldDB" id="A0A7W5EV89"/>
<feature type="domain" description="Gamma-butyrobetaine hydroxylase-like N-terminal" evidence="9">
    <location>
        <begin position="8"/>
        <end position="87"/>
    </location>
</feature>
<dbReference type="RefSeq" id="WP_183384540.1">
    <property type="nucleotide sequence ID" value="NZ_JACHXR010000009.1"/>
</dbReference>
<dbReference type="PANTHER" id="PTHR10696">
    <property type="entry name" value="GAMMA-BUTYROBETAINE HYDROXYLASE-RELATED"/>
    <property type="match status" value="1"/>
</dbReference>
<keyword evidence="7" id="KW-0408">Iron</keyword>
<evidence type="ECO:0000256" key="2">
    <source>
        <dbReference type="ARBA" id="ARBA00001961"/>
    </source>
</evidence>
<dbReference type="EMBL" id="JACHXR010000009">
    <property type="protein sequence ID" value="MBB3232084.1"/>
    <property type="molecule type" value="Genomic_DNA"/>
</dbReference>
<evidence type="ECO:0000256" key="4">
    <source>
        <dbReference type="ARBA" id="ARBA00022723"/>
    </source>
</evidence>